<dbReference type="AlphaFoldDB" id="A0A382KMH3"/>
<keyword evidence="1" id="KW-1133">Transmembrane helix</keyword>
<keyword evidence="1" id="KW-0472">Membrane</keyword>
<protein>
    <submittedName>
        <fullName evidence="2">Uncharacterized protein</fullName>
    </submittedName>
</protein>
<accession>A0A382KMH3</accession>
<name>A0A382KMH3_9ZZZZ</name>
<evidence type="ECO:0000256" key="1">
    <source>
        <dbReference type="SAM" id="Phobius"/>
    </source>
</evidence>
<gene>
    <name evidence="2" type="ORF">METZ01_LOCUS278250</name>
</gene>
<keyword evidence="1" id="KW-0812">Transmembrane</keyword>
<feature type="transmembrane region" description="Helical" evidence="1">
    <location>
        <begin position="12"/>
        <end position="34"/>
    </location>
</feature>
<sequence>MNQNIPEQMASGIFRVIFGGCILFILASAMIWIFDLIPVTG</sequence>
<dbReference type="EMBL" id="UINC01081493">
    <property type="protein sequence ID" value="SVC25396.1"/>
    <property type="molecule type" value="Genomic_DNA"/>
</dbReference>
<evidence type="ECO:0000313" key="2">
    <source>
        <dbReference type="EMBL" id="SVC25396.1"/>
    </source>
</evidence>
<organism evidence="2">
    <name type="scientific">marine metagenome</name>
    <dbReference type="NCBI Taxonomy" id="408172"/>
    <lineage>
        <taxon>unclassified sequences</taxon>
        <taxon>metagenomes</taxon>
        <taxon>ecological metagenomes</taxon>
    </lineage>
</organism>
<proteinExistence type="predicted"/>
<reference evidence="2" key="1">
    <citation type="submission" date="2018-05" db="EMBL/GenBank/DDBJ databases">
        <authorList>
            <person name="Lanie J.A."/>
            <person name="Ng W.-L."/>
            <person name="Kazmierczak K.M."/>
            <person name="Andrzejewski T.M."/>
            <person name="Davidsen T.M."/>
            <person name="Wayne K.J."/>
            <person name="Tettelin H."/>
            <person name="Glass J.I."/>
            <person name="Rusch D."/>
            <person name="Podicherti R."/>
            <person name="Tsui H.-C.T."/>
            <person name="Winkler M.E."/>
        </authorList>
    </citation>
    <scope>NUCLEOTIDE SEQUENCE</scope>
</reference>